<dbReference type="InterPro" id="IPR040899">
    <property type="entry name" value="Fas_alpha_ACP"/>
</dbReference>
<dbReference type="Pfam" id="PF00106">
    <property type="entry name" value="adh_short"/>
    <property type="match status" value="1"/>
</dbReference>
<dbReference type="EMBL" id="KI912115">
    <property type="protein sequence ID" value="ETS77644.1"/>
    <property type="molecule type" value="Genomic_DNA"/>
</dbReference>
<dbReference type="HOGENOM" id="CLU_000114_0_0_1"/>
<dbReference type="Gene3D" id="3.90.25.70">
    <property type="match status" value="1"/>
</dbReference>
<name>W3WUZ9_PESFW</name>
<dbReference type="InParanoid" id="W3WUZ9"/>
<dbReference type="InterPro" id="IPR016035">
    <property type="entry name" value="Acyl_Trfase/lysoPLipase"/>
</dbReference>
<dbReference type="InterPro" id="IPR026025">
    <property type="entry name" value="FAS_alpha_yeast"/>
</dbReference>
<dbReference type="GeneID" id="19274719"/>
<dbReference type="PANTHER" id="PTHR10982">
    <property type="entry name" value="MALONYL COA-ACYL CARRIER PROTEIN TRANSACYLASE"/>
    <property type="match status" value="1"/>
</dbReference>
<dbReference type="Gene3D" id="6.10.250.1930">
    <property type="match status" value="1"/>
</dbReference>
<dbReference type="GO" id="GO:0008897">
    <property type="term" value="F:holo-[acyl-carrier-protein] synthase activity"/>
    <property type="evidence" value="ECO:0007669"/>
    <property type="project" value="InterPro"/>
</dbReference>
<proteinExistence type="inferred from homology"/>
<evidence type="ECO:0000256" key="1">
    <source>
        <dbReference type="ARBA" id="ARBA00007485"/>
    </source>
</evidence>
<dbReference type="Gene3D" id="3.40.50.720">
    <property type="entry name" value="NAD(P)-binding Rossmann-like Domain"/>
    <property type="match status" value="1"/>
</dbReference>
<evidence type="ECO:0000256" key="3">
    <source>
        <dbReference type="ARBA" id="ARBA00022450"/>
    </source>
</evidence>
<evidence type="ECO:0000256" key="4">
    <source>
        <dbReference type="ARBA" id="ARBA00022553"/>
    </source>
</evidence>
<feature type="compositionally biased region" description="Polar residues" evidence="9">
    <location>
        <begin position="876"/>
        <end position="902"/>
    </location>
</feature>
<protein>
    <recommendedName>
        <fullName evidence="2">beta-ketoacyl-[acyl-carrier-protein] synthase I</fullName>
        <ecNumber evidence="2">2.3.1.41</ecNumber>
    </recommendedName>
</protein>
<dbReference type="InterPro" id="IPR002347">
    <property type="entry name" value="SDR_fam"/>
</dbReference>
<evidence type="ECO:0000256" key="2">
    <source>
        <dbReference type="ARBA" id="ARBA00013191"/>
    </source>
</evidence>
<comment type="similarity">
    <text evidence="1 6">Belongs to the thiolase-like superfamily. Fungal fatty acid synthetase subunit alpha family.</text>
</comment>
<dbReference type="Proteomes" id="UP000030651">
    <property type="component" value="Unassembled WGS sequence"/>
</dbReference>
<dbReference type="SUPFAM" id="SSF52151">
    <property type="entry name" value="FabD/lysophospholipase-like"/>
    <property type="match status" value="1"/>
</dbReference>
<dbReference type="KEGG" id="pfy:PFICI_09706"/>
<evidence type="ECO:0000313" key="11">
    <source>
        <dbReference type="EMBL" id="ETS77644.1"/>
    </source>
</evidence>
<dbReference type="InterPro" id="IPR041550">
    <property type="entry name" value="FASI_helical"/>
</dbReference>
<dbReference type="OMA" id="WIDTQKE"/>
<keyword evidence="4" id="KW-0597">Phosphoprotein</keyword>
<dbReference type="STRING" id="1229662.W3WUZ9"/>
<feature type="region of interest" description="Disordered" evidence="9">
    <location>
        <begin position="113"/>
        <end position="136"/>
    </location>
</feature>
<accession>W3WUZ9</accession>
<dbReference type="SUPFAM" id="SSF53901">
    <property type="entry name" value="Thiolase-like"/>
    <property type="match status" value="2"/>
</dbReference>
<dbReference type="RefSeq" id="XP_007836478.1">
    <property type="nucleotide sequence ID" value="XM_007838287.1"/>
</dbReference>
<dbReference type="SUPFAM" id="SSF51735">
    <property type="entry name" value="NAD(P)-binding Rossmann-fold domains"/>
    <property type="match status" value="1"/>
</dbReference>
<evidence type="ECO:0000259" key="10">
    <source>
        <dbReference type="PROSITE" id="PS52004"/>
    </source>
</evidence>
<dbReference type="GO" id="GO:0004316">
    <property type="term" value="F:3-oxoacyl-[acyl-carrier-protein] reductase (NADPH) activity"/>
    <property type="evidence" value="ECO:0007669"/>
    <property type="project" value="InterPro"/>
</dbReference>
<dbReference type="Pfam" id="PF18314">
    <property type="entry name" value="FAS_I_H"/>
    <property type="match status" value="1"/>
</dbReference>
<feature type="compositionally biased region" description="Polar residues" evidence="9">
    <location>
        <begin position="115"/>
        <end position="133"/>
    </location>
</feature>
<dbReference type="Gene3D" id="3.30.70.2490">
    <property type="match status" value="1"/>
</dbReference>
<evidence type="ECO:0000256" key="5">
    <source>
        <dbReference type="ARBA" id="ARBA00022679"/>
    </source>
</evidence>
<feature type="region of interest" description="Disordered" evidence="9">
    <location>
        <begin position="868"/>
        <end position="902"/>
    </location>
</feature>
<keyword evidence="12" id="KW-1185">Reference proteome</keyword>
<sequence>MTMTAIKGGASLPEARHGRRTPEQHIAYNLLIELLTYQFAFPVRWIDTQKELLASNREVQRVIEIGPANVLANMAKKSAQRLVGEQDVVQSVDREFLNINNVDDARKIYYEYDESSSPSGKDVSLSDTRSPTSAPGPAVKVAAAPIQVTEAAPVAIVPVAVAPETIVDKDLSPTDIILTLVAQKIRKAFDEVPLGETIQALSAGKSTLQNELIGDLAAEFGDLPDGSESTAIDALGEKLASGFSGKLGKSSKRLVERFISSKMPGGFGQTELVTYLASRWGLGPNSEIAVQCFCVTMEPPSRLSDVSQVHAFLDSAVGRYAKQAGISLPTPSSGGAAQALQNAVVKVDSADLEALKTSQNDILRKQLQVLAKHLGIELNPDATKSSDVTNDLRNKLDSFYAELDEEFLTGVQGIFDVQKERRYSSWWNWVREDAVQMLQKDGTTIPQEQLQALTNRWTSELEDMLRYCAKTGLAKEAAEELLKFKPHAQAAPPVFRYFETAKAPHTSVDGDGSIKYSETDRTHDLKAGTTYFDIVSSTRRGGPCSSYVHCLSRGNTSWQYDAELTKKYLEALFVGNTSGITYAGKTALVTGAGLGSIGIEVVRGLLSGGARVIVTTSRTAASAGSVMSQLYKDVGALGSELVLLPFNAASKNDAQDLVAHIYDSGKGLGADLDFVIPFAAIPEPGSEIDGIGPRSEVAHRAMLTNVLRLMGYIKQQKEKRKYTGRPTTLVLPLSPNHGDFGGDGLYSESKIGLETLFNRYHSERWSDYLSVVGAVIGWTRGTGLMSANNIVAEGIEKLGVMTFSAGEMAFNILALLHPSIVKQSDLGPVYADLSGGLMGFPNLKEEIMAIRGDITGRRRERQAIAAERQMEESVLQGPTVSSAKTQQKSGQPNKRSNITQGFPKLSTHQTMTSGLHSLVGMVDLSRTTVVVGFSELGPWGSSRTRWQMESQGTLTQDGLTEMAWMMGLVRHHDGLIDGKPYVGWLDAESGKPVQEAEFGPRYGEHIMSHSGIRALEPEGINGFDPSKKELLHEVVLDHDLPSFDTSETIAQSFKLRHGEKVAIFPAASNSENWTVIVKSGATFLVPKATSGHNSVAAQLPKGWNAATYGIPEDIIAQTDPMTLYTLCCVCEAMFSAGIEDPFELYKYIHVSELLNCIGTGAGSLQSMGDMYRRRYRDEPVQGDILQETFLNSMAAWTNMLLFGATGPIKTPTGTCATSVESLDNACEGIRSRRVKVALVGGTDDLREEVSHEFSNMKATMMGDAELAKGFLPSQTSRPTASSRAGFVESGGCGVQIVMSAELALEMGLPIYAVVAYTQMAGDSIGRSVPAPGKGVLTAARELPLAIQSPLLDTKYRRSRLEHEIATIEHWRLSQLAGTSLTGGDQDSHGHTQMIESASRCCKLDAQWMWNGDIRQLDPSISPMRAALAVWGLTIDDIGVASFHGTSTKANDKNESAVINQQMTHLGRTLGNPLLVICQKYLTGHPKGAAGAWMLNGCMQVLESGLVPGNRNADDVDSALRSFPHLLYPSQALERPGIKAFMLTSFGFGQKGGIVIGVTPRALYAALPAGTYGTYHERVEKRRRRADRAFQLAMMTNTVFKAKDQSAWTEAGESAEDFFLDPAARLR</sequence>
<dbReference type="InterPro" id="IPR016039">
    <property type="entry name" value="Thiolase-like"/>
</dbReference>
<dbReference type="InterPro" id="IPR014031">
    <property type="entry name" value="Ketoacyl_synth_C"/>
</dbReference>
<dbReference type="FunFam" id="3.90.25.70:FF:000001">
    <property type="entry name" value="Fatty acid synthase subunit alpha"/>
    <property type="match status" value="1"/>
</dbReference>
<dbReference type="Pfam" id="PF18325">
    <property type="entry name" value="Fas_alpha_ACP"/>
    <property type="match status" value="1"/>
</dbReference>
<dbReference type="InterPro" id="IPR047224">
    <property type="entry name" value="FAS_alpha_su_C"/>
</dbReference>
<feature type="active site" description="For beta-ketoacyl synthase activity" evidence="7">
    <location>
        <position position="1215"/>
    </location>
</feature>
<dbReference type="InterPro" id="IPR020841">
    <property type="entry name" value="PKS_Beta-ketoAc_synthase_dom"/>
</dbReference>
<dbReference type="Gene3D" id="3.40.47.10">
    <property type="match status" value="1"/>
</dbReference>
<feature type="modified residue" description="O-(pantetheine 4'-phosphoryl)serine" evidence="8">
    <location>
        <position position="206"/>
    </location>
</feature>
<dbReference type="OrthoDB" id="4251012at2759"/>
<gene>
    <name evidence="11" type="ORF">PFICI_09706</name>
</gene>
<dbReference type="CDD" id="cd00828">
    <property type="entry name" value="elong_cond_enzymes"/>
    <property type="match status" value="1"/>
</dbReference>
<dbReference type="InterPro" id="IPR036291">
    <property type="entry name" value="NAD(P)-bd_dom_sf"/>
</dbReference>
<keyword evidence="3 6" id="KW-0596">Phosphopantetheine</keyword>
<evidence type="ECO:0000256" key="8">
    <source>
        <dbReference type="PIRSR" id="PIRSR000454-4"/>
    </source>
</evidence>
<evidence type="ECO:0000313" key="12">
    <source>
        <dbReference type="Proteomes" id="UP000030651"/>
    </source>
</evidence>
<feature type="domain" description="Ketosynthase family 3 (KS3)" evidence="10">
    <location>
        <begin position="1028"/>
        <end position="1558"/>
    </location>
</feature>
<evidence type="ECO:0000256" key="9">
    <source>
        <dbReference type="SAM" id="MobiDB-lite"/>
    </source>
</evidence>
<dbReference type="EC" id="2.3.1.41" evidence="2"/>
<organism evidence="11 12">
    <name type="scientific">Pestalotiopsis fici (strain W106-1 / CGMCC3.15140)</name>
    <dbReference type="NCBI Taxonomy" id="1229662"/>
    <lineage>
        <taxon>Eukaryota</taxon>
        <taxon>Fungi</taxon>
        <taxon>Dikarya</taxon>
        <taxon>Ascomycota</taxon>
        <taxon>Pezizomycotina</taxon>
        <taxon>Sordariomycetes</taxon>
        <taxon>Xylariomycetidae</taxon>
        <taxon>Amphisphaeriales</taxon>
        <taxon>Sporocadaceae</taxon>
        <taxon>Pestalotiopsis</taxon>
    </lineage>
</organism>
<dbReference type="GO" id="GO:0004312">
    <property type="term" value="F:fatty acid synthase activity"/>
    <property type="evidence" value="ECO:0007669"/>
    <property type="project" value="InterPro"/>
</dbReference>
<evidence type="ECO:0000256" key="6">
    <source>
        <dbReference type="PIRNR" id="PIRNR000454"/>
    </source>
</evidence>
<dbReference type="CDD" id="cd08950">
    <property type="entry name" value="KR_fFAS_SDR_c_like"/>
    <property type="match status" value="1"/>
</dbReference>
<dbReference type="PIRSF" id="PIRSF000454">
    <property type="entry name" value="FAS_yeast_alpha"/>
    <property type="match status" value="1"/>
</dbReference>
<dbReference type="GO" id="GO:0044550">
    <property type="term" value="P:secondary metabolite biosynthetic process"/>
    <property type="evidence" value="ECO:0007669"/>
    <property type="project" value="UniProtKB-ARBA"/>
</dbReference>
<dbReference type="Pfam" id="PF00109">
    <property type="entry name" value="ketoacyl-synt"/>
    <property type="match status" value="1"/>
</dbReference>
<dbReference type="Pfam" id="PF02801">
    <property type="entry name" value="Ketoacyl-synt_C"/>
    <property type="match status" value="1"/>
</dbReference>
<dbReference type="PROSITE" id="PS52004">
    <property type="entry name" value="KS3_2"/>
    <property type="match status" value="1"/>
</dbReference>
<dbReference type="GO" id="GO:0004315">
    <property type="term" value="F:3-oxoacyl-[acyl-carrier-protein] synthase activity"/>
    <property type="evidence" value="ECO:0007669"/>
    <property type="project" value="UniProtKB-EC"/>
</dbReference>
<dbReference type="GO" id="GO:0005835">
    <property type="term" value="C:fatty acid synthase complex"/>
    <property type="evidence" value="ECO:0007669"/>
    <property type="project" value="InterPro"/>
</dbReference>
<dbReference type="InterPro" id="IPR014030">
    <property type="entry name" value="Ketoacyl_synth_N"/>
</dbReference>
<reference evidence="12" key="1">
    <citation type="journal article" date="2015" name="BMC Genomics">
        <title>Genomic and transcriptomic analysis of the endophytic fungus Pestalotiopsis fici reveals its lifestyle and high potential for synthesis of natural products.</title>
        <authorList>
            <person name="Wang X."/>
            <person name="Zhang X."/>
            <person name="Liu L."/>
            <person name="Xiang M."/>
            <person name="Wang W."/>
            <person name="Sun X."/>
            <person name="Che Y."/>
            <person name="Guo L."/>
            <person name="Liu G."/>
            <person name="Guo L."/>
            <person name="Wang C."/>
            <person name="Yin W.B."/>
            <person name="Stadler M."/>
            <person name="Zhang X."/>
            <person name="Liu X."/>
        </authorList>
    </citation>
    <scope>NUCLEOTIDE SEQUENCE [LARGE SCALE GENOMIC DNA]</scope>
    <source>
        <strain evidence="12">W106-1 / CGMCC3.15140</strain>
    </source>
</reference>
<dbReference type="GO" id="GO:0042759">
    <property type="term" value="P:long-chain fatty acid biosynthetic process"/>
    <property type="evidence" value="ECO:0007669"/>
    <property type="project" value="UniProtKB-UniRule"/>
</dbReference>
<dbReference type="InterPro" id="IPR050830">
    <property type="entry name" value="Fungal_FAS"/>
</dbReference>
<evidence type="ECO:0000256" key="7">
    <source>
        <dbReference type="PIRSR" id="PIRSR000454-1"/>
    </source>
</evidence>
<dbReference type="PANTHER" id="PTHR10982:SF21">
    <property type="entry name" value="FATTY ACID SYNTHASE SUBUNIT BETA"/>
    <property type="match status" value="1"/>
</dbReference>
<dbReference type="eggNOG" id="ENOG502QQJX">
    <property type="taxonomic scope" value="Eukaryota"/>
</dbReference>
<keyword evidence="5 6" id="KW-0808">Transferase</keyword>